<dbReference type="InterPro" id="IPR020084">
    <property type="entry name" value="NUDIX_hydrolase_CS"/>
</dbReference>
<evidence type="ECO:0000313" key="4">
    <source>
        <dbReference type="EMBL" id="MCQ8240200.1"/>
    </source>
</evidence>
<gene>
    <name evidence="4" type="ORF">NFI88_05010</name>
</gene>
<comment type="caution">
    <text evidence="4">The sequence shown here is derived from an EMBL/GenBank/DDBJ whole genome shotgun (WGS) entry which is preliminary data.</text>
</comment>
<evidence type="ECO:0000256" key="2">
    <source>
        <dbReference type="ARBA" id="ARBA00022801"/>
    </source>
</evidence>
<accession>A0ABT1VVJ0</accession>
<dbReference type="Gene3D" id="3.90.79.10">
    <property type="entry name" value="Nucleoside Triphosphate Pyrophosphohydrolase"/>
    <property type="match status" value="1"/>
</dbReference>
<keyword evidence="5" id="KW-1185">Reference proteome</keyword>
<dbReference type="InterPro" id="IPR000086">
    <property type="entry name" value="NUDIX_hydrolase_dom"/>
</dbReference>
<dbReference type="RefSeq" id="WP_422918949.1">
    <property type="nucleotide sequence ID" value="NZ_JAMZEJ010000003.1"/>
</dbReference>
<evidence type="ECO:0000313" key="5">
    <source>
        <dbReference type="Proteomes" id="UP001524547"/>
    </source>
</evidence>
<dbReference type="SUPFAM" id="SSF55811">
    <property type="entry name" value="Nudix"/>
    <property type="match status" value="1"/>
</dbReference>
<comment type="cofactor">
    <cofactor evidence="1">
        <name>Mg(2+)</name>
        <dbReference type="ChEBI" id="CHEBI:18420"/>
    </cofactor>
</comment>
<dbReference type="EMBL" id="JAMZEJ010000003">
    <property type="protein sequence ID" value="MCQ8240200.1"/>
    <property type="molecule type" value="Genomic_DNA"/>
</dbReference>
<name>A0ABT1VVJ0_9PROT</name>
<feature type="domain" description="Nudix hydrolase" evidence="3">
    <location>
        <begin position="4"/>
        <end position="132"/>
    </location>
</feature>
<dbReference type="PANTHER" id="PTHR43046:SF2">
    <property type="entry name" value="8-OXO-DGTP DIPHOSPHATASE-RELATED"/>
    <property type="match status" value="1"/>
</dbReference>
<reference evidence="4 5" key="1">
    <citation type="submission" date="2022-06" db="EMBL/GenBank/DDBJ databases">
        <title>Rhizosaccharibacter gen. nov. sp. nov. KSS12, endophytic bacteria isolated from sugarcane.</title>
        <authorList>
            <person name="Pitiwittayakul N."/>
        </authorList>
    </citation>
    <scope>NUCLEOTIDE SEQUENCE [LARGE SCALE GENOMIC DNA]</scope>
    <source>
        <strain evidence="4 5">KSS12</strain>
    </source>
</reference>
<proteinExistence type="predicted"/>
<evidence type="ECO:0000256" key="1">
    <source>
        <dbReference type="ARBA" id="ARBA00001946"/>
    </source>
</evidence>
<dbReference type="PROSITE" id="PS51462">
    <property type="entry name" value="NUDIX"/>
    <property type="match status" value="1"/>
</dbReference>
<keyword evidence="2" id="KW-0378">Hydrolase</keyword>
<evidence type="ECO:0000259" key="3">
    <source>
        <dbReference type="PROSITE" id="PS51462"/>
    </source>
</evidence>
<organism evidence="4 5">
    <name type="scientific">Rhizosaccharibacter radicis</name>
    <dbReference type="NCBI Taxonomy" id="2782605"/>
    <lineage>
        <taxon>Bacteria</taxon>
        <taxon>Pseudomonadati</taxon>
        <taxon>Pseudomonadota</taxon>
        <taxon>Alphaproteobacteria</taxon>
        <taxon>Acetobacterales</taxon>
        <taxon>Acetobacteraceae</taxon>
        <taxon>Rhizosaccharibacter</taxon>
    </lineage>
</organism>
<dbReference type="PROSITE" id="PS00893">
    <property type="entry name" value="NUDIX_BOX"/>
    <property type="match status" value="1"/>
</dbReference>
<protein>
    <submittedName>
        <fullName evidence="4">NUDIX domain-containing protein</fullName>
    </submittedName>
</protein>
<sequence length="139" mass="15220">MADGVIRIAAALAEAPDGRLVLVRKRDTRFFMQPGGKIEAREEPVDALRRELEEELGAVLPPDLGPPLGLFTAPAAHEPGHLVEAWLFHVRLPHAPVIGAEIAEHALVGADGADHLMLAPLTREHVMPLWRRLRSGRFS</sequence>
<dbReference type="PANTHER" id="PTHR43046">
    <property type="entry name" value="GDP-MANNOSE MANNOSYL HYDROLASE"/>
    <property type="match status" value="1"/>
</dbReference>
<dbReference type="Proteomes" id="UP001524547">
    <property type="component" value="Unassembled WGS sequence"/>
</dbReference>
<dbReference type="InterPro" id="IPR015797">
    <property type="entry name" value="NUDIX_hydrolase-like_dom_sf"/>
</dbReference>
<dbReference type="CDD" id="cd04690">
    <property type="entry name" value="NUDIX_Hydrolase"/>
    <property type="match status" value="1"/>
</dbReference>
<dbReference type="Pfam" id="PF00293">
    <property type="entry name" value="NUDIX"/>
    <property type="match status" value="1"/>
</dbReference>